<feature type="compositionally biased region" description="Basic and acidic residues" evidence="5">
    <location>
        <begin position="964"/>
        <end position="975"/>
    </location>
</feature>
<feature type="compositionally biased region" description="Polar residues" evidence="5">
    <location>
        <begin position="765"/>
        <end position="778"/>
    </location>
</feature>
<dbReference type="InterPro" id="IPR052138">
    <property type="entry name" value="GATA_ZnFinger_Domain"/>
</dbReference>
<dbReference type="CDD" id="cd00202">
    <property type="entry name" value="ZnF_GATA"/>
    <property type="match status" value="1"/>
</dbReference>
<feature type="compositionally biased region" description="Polar residues" evidence="5">
    <location>
        <begin position="175"/>
        <end position="201"/>
    </location>
</feature>
<feature type="region of interest" description="Disordered" evidence="5">
    <location>
        <begin position="611"/>
        <end position="640"/>
    </location>
</feature>
<feature type="compositionally biased region" description="Polar residues" evidence="5">
    <location>
        <begin position="277"/>
        <end position="293"/>
    </location>
</feature>
<dbReference type="RefSeq" id="XP_004179260.1">
    <property type="nucleotide sequence ID" value="XM_004179212.1"/>
</dbReference>
<dbReference type="PANTHER" id="PTHR47255">
    <property type="entry name" value="GATA TRANSCRIPTION FACTOR 22-RELATED"/>
    <property type="match status" value="1"/>
</dbReference>
<dbReference type="EMBL" id="HE806317">
    <property type="protein sequence ID" value="CCH59741.1"/>
    <property type="molecule type" value="Genomic_DNA"/>
</dbReference>
<dbReference type="InterPro" id="IPR013088">
    <property type="entry name" value="Znf_NHR/GATA"/>
</dbReference>
<dbReference type="InParanoid" id="I2H039"/>
<dbReference type="SUPFAM" id="SSF57716">
    <property type="entry name" value="Glucocorticoid receptor-like (DNA-binding domain)"/>
    <property type="match status" value="1"/>
</dbReference>
<feature type="compositionally biased region" description="Polar residues" evidence="5">
    <location>
        <begin position="611"/>
        <end position="632"/>
    </location>
</feature>
<accession>I2H039</accession>
<dbReference type="GO" id="GO:0008270">
    <property type="term" value="F:zinc ion binding"/>
    <property type="evidence" value="ECO:0007669"/>
    <property type="project" value="UniProtKB-KW"/>
</dbReference>
<feature type="region of interest" description="Disordered" evidence="5">
    <location>
        <begin position="708"/>
        <end position="786"/>
    </location>
</feature>
<feature type="compositionally biased region" description="Low complexity" evidence="5">
    <location>
        <begin position="734"/>
        <end position="744"/>
    </location>
</feature>
<dbReference type="Gene3D" id="3.30.50.10">
    <property type="entry name" value="Erythroid Transcription Factor GATA-1, subunit A"/>
    <property type="match status" value="1"/>
</dbReference>
<feature type="region of interest" description="Disordered" evidence="5">
    <location>
        <begin position="1079"/>
        <end position="1106"/>
    </location>
</feature>
<gene>
    <name evidence="7" type="primary">TBLA0B09240</name>
    <name evidence="7" type="ORF">TBLA_0B09240</name>
</gene>
<dbReference type="GO" id="GO:0043565">
    <property type="term" value="F:sequence-specific DNA binding"/>
    <property type="evidence" value="ECO:0007669"/>
    <property type="project" value="InterPro"/>
</dbReference>
<feature type="region of interest" description="Disordered" evidence="5">
    <location>
        <begin position="946"/>
        <end position="975"/>
    </location>
</feature>
<feature type="compositionally biased region" description="Low complexity" evidence="5">
    <location>
        <begin position="213"/>
        <end position="233"/>
    </location>
</feature>
<feature type="region of interest" description="Disordered" evidence="5">
    <location>
        <begin position="174"/>
        <end position="233"/>
    </location>
</feature>
<dbReference type="Proteomes" id="UP000002866">
    <property type="component" value="Chromosome 2"/>
</dbReference>
<dbReference type="eggNOG" id="KOG1601">
    <property type="taxonomic scope" value="Eukaryota"/>
</dbReference>
<dbReference type="OrthoDB" id="2162994at2759"/>
<dbReference type="GeneID" id="14494462"/>
<name>I2H039_HENB6</name>
<evidence type="ECO:0000256" key="3">
    <source>
        <dbReference type="ARBA" id="ARBA00022833"/>
    </source>
</evidence>
<feature type="region of interest" description="Disordered" evidence="5">
    <location>
        <begin position="1138"/>
        <end position="1182"/>
    </location>
</feature>
<proteinExistence type="predicted"/>
<evidence type="ECO:0000313" key="7">
    <source>
        <dbReference type="EMBL" id="CCH59741.1"/>
    </source>
</evidence>
<dbReference type="AlphaFoldDB" id="I2H039"/>
<feature type="compositionally biased region" description="Polar residues" evidence="5">
    <location>
        <begin position="309"/>
        <end position="318"/>
    </location>
</feature>
<dbReference type="SMART" id="SM00401">
    <property type="entry name" value="ZnF_GATA"/>
    <property type="match status" value="1"/>
</dbReference>
<dbReference type="GO" id="GO:0006355">
    <property type="term" value="P:regulation of DNA-templated transcription"/>
    <property type="evidence" value="ECO:0007669"/>
    <property type="project" value="InterPro"/>
</dbReference>
<dbReference type="Pfam" id="PF00320">
    <property type="entry name" value="GATA"/>
    <property type="match status" value="1"/>
</dbReference>
<dbReference type="PROSITE" id="PS50114">
    <property type="entry name" value="GATA_ZN_FINGER_2"/>
    <property type="match status" value="1"/>
</dbReference>
<keyword evidence="2 4" id="KW-0863">Zinc-finger</keyword>
<feature type="compositionally biased region" description="Polar residues" evidence="5">
    <location>
        <begin position="1158"/>
        <end position="1174"/>
    </location>
</feature>
<feature type="compositionally biased region" description="Pro residues" evidence="5">
    <location>
        <begin position="745"/>
        <end position="757"/>
    </location>
</feature>
<dbReference type="HOGENOM" id="CLU_263332_0_0_1"/>
<dbReference type="PROSITE" id="PS00344">
    <property type="entry name" value="GATA_ZN_FINGER_1"/>
    <property type="match status" value="1"/>
</dbReference>
<reference evidence="7 8" key="1">
    <citation type="journal article" date="2011" name="Proc. Natl. Acad. Sci. U.S.A.">
        <title>Evolutionary erosion of yeast sex chromosomes by mating-type switching accidents.</title>
        <authorList>
            <person name="Gordon J.L."/>
            <person name="Armisen D."/>
            <person name="Proux-Wera E."/>
            <person name="Oheigeartaigh S.S."/>
            <person name="Byrne K.P."/>
            <person name="Wolfe K.H."/>
        </authorList>
    </citation>
    <scope>NUCLEOTIDE SEQUENCE [LARGE SCALE GENOMIC DNA]</scope>
    <source>
        <strain evidence="8">ATCC 34711 / CBS 6284 / DSM 70876 / NBRC 10599 / NRRL Y-10934 / UCD 77-7</strain>
    </source>
</reference>
<evidence type="ECO:0000256" key="1">
    <source>
        <dbReference type="ARBA" id="ARBA00022723"/>
    </source>
</evidence>
<keyword evidence="8" id="KW-1185">Reference proteome</keyword>
<protein>
    <recommendedName>
        <fullName evidence="6">GATA-type domain-containing protein</fullName>
    </recommendedName>
</protein>
<evidence type="ECO:0000256" key="4">
    <source>
        <dbReference type="PROSITE-ProRule" id="PRU00094"/>
    </source>
</evidence>
<organism evidence="7 8">
    <name type="scientific">Henningerozyma blattae (strain ATCC 34711 / CBS 6284 / DSM 70876 / NBRC 10599 / NRRL Y-10934 / UCD 77-7)</name>
    <name type="common">Yeast</name>
    <name type="synonym">Tetrapisispora blattae</name>
    <dbReference type="NCBI Taxonomy" id="1071380"/>
    <lineage>
        <taxon>Eukaryota</taxon>
        <taxon>Fungi</taxon>
        <taxon>Dikarya</taxon>
        <taxon>Ascomycota</taxon>
        <taxon>Saccharomycotina</taxon>
        <taxon>Saccharomycetes</taxon>
        <taxon>Saccharomycetales</taxon>
        <taxon>Saccharomycetaceae</taxon>
        <taxon>Henningerozyma</taxon>
    </lineage>
</organism>
<evidence type="ECO:0000313" key="8">
    <source>
        <dbReference type="Proteomes" id="UP000002866"/>
    </source>
</evidence>
<evidence type="ECO:0000256" key="5">
    <source>
        <dbReference type="SAM" id="MobiDB-lite"/>
    </source>
</evidence>
<evidence type="ECO:0000259" key="6">
    <source>
        <dbReference type="PROSITE" id="PS50114"/>
    </source>
</evidence>
<dbReference type="KEGG" id="tbl:TBLA_0B09240"/>
<dbReference type="PANTHER" id="PTHR47255:SF4">
    <property type="entry name" value="GATA ZINC FINGER DOMAIN-CONTAINING PROTEIN 12"/>
    <property type="match status" value="1"/>
</dbReference>
<dbReference type="InterPro" id="IPR000679">
    <property type="entry name" value="Znf_GATA"/>
</dbReference>
<feature type="compositionally biased region" description="Basic residues" evidence="5">
    <location>
        <begin position="947"/>
        <end position="963"/>
    </location>
</feature>
<keyword evidence="3" id="KW-0862">Zinc</keyword>
<feature type="compositionally biased region" description="Low complexity" evidence="5">
    <location>
        <begin position="1138"/>
        <end position="1157"/>
    </location>
</feature>
<keyword evidence="1" id="KW-0479">Metal-binding</keyword>
<feature type="region of interest" description="Disordered" evidence="5">
    <location>
        <begin position="33"/>
        <end position="55"/>
    </location>
</feature>
<evidence type="ECO:0000256" key="2">
    <source>
        <dbReference type="ARBA" id="ARBA00022771"/>
    </source>
</evidence>
<feature type="region of interest" description="Disordered" evidence="5">
    <location>
        <begin position="277"/>
        <end position="333"/>
    </location>
</feature>
<sequence length="1278" mass="142416">MQTYTNNANNSFNKLGSSQSVISKNGSILSYTQNNDYNSHAPPSANLDPSDNSRRLSDNTQLLISAASIVSQEKTIIAPPNSANNSLTEENQNTMHPQLNTSSLSNAICNQMPSLDSSRFVPSIVPGIASTPYPQTQQQQYSVKGNSIYQLPTINYGHSDNSPLHRTQLVPPHYTISTSKSNNIPRQPSLNENNNSPTSALPTAVPILNNAENSRYTTPTSNPTSSSDSNSNSIIPLYKGKEFIFTNTTPNNITSTNYQSSYKTCGKIKTKLKNEGSVSSIESLPNASNNLTPTDEKNPKISIGVLSPKSIQNNTDQSGAGERNDSIQDSNNNSFNTSLNSNIKMNDLISINDIEESIELIKNLNSVIPPVGSLVKPIRDNSPIEPVVIDYSVIIDSGTRNRNKDLNKLINDVNEGYLKAETLCKYNTTEFVSVKLCEVVQLKEEFLLMLETYNVKEDDSHNKILDLFVGLDNETYKKLFEIIEYVNTAFSISVALKYRLEELGYDLNKNSNLNQNSLKDNCAINSGSLKVHNLLNHSTNTSTNIEKLNDKQYSQTSYESPKGSVSEEPHCVMNNATNSFTNLPANPISQQTSNTSISSNSASVVEISNKVTPTTSTNPNMESDKPSSVQNIKNDRSLPNPALLECVGTKRSNSITLSQLSRSGKRSISKNSILGQSENLFQNGKYVTRDPKSTQVSNINSIINKDEKDNGLNLLSNNLPSDIQQPTPIPPQLPQYQRIVQQQQPQPPQPHPQPHPQPSQQQKQLYFQGQPQHPSQVQYPPPMYHQTQHIPQNMYAQSRLHVVQQPQPQLPQQLPVHPHPHLNMQGQNQHLFQGTSRLSFQGQPQSQFNTQHHIHQNPLPLQQNQIMYPNQLISSNIQHGSIQDPNLSQSQIQFQVQQFNQQGIPFQNGSIPRVIPKNIRNIEHLLQNQNTNVNITNDLKKQLTLKNKSKNKVLKPPRKKSTSLKKDSNEKIGPKKEEKPLFFAVPFATVQKTETHNTIDITRLICSSFIINSYKTKEDGSIINFFPTRLFDGEKDFGTPNNAYPSDTYLQRVKSGIAKTVELPSSFQGFRTGKIDHLLNNEKEDDPPSAYERPKPPLKLPHKGEFEKATEPSLPIYLSYRNNVSSANSLMSNLVSSNNNAGTNNNSNTNINTNCTSGSPTESELSLNKMNSKSATKRRRGSNNGNNVCLHCGDTSTPEWRRGPYGDGTLCNACGLFYRKIVRRFSAIGANLLMWLRKDRVPSDRRVPLFIEIPGHLISRLCEDSNIDCNFYGIQPPE</sequence>
<feature type="domain" description="GATA-type" evidence="6">
    <location>
        <begin position="1183"/>
        <end position="1219"/>
    </location>
</feature>